<keyword evidence="3" id="KW-1185">Reference proteome</keyword>
<feature type="compositionally biased region" description="Basic residues" evidence="1">
    <location>
        <begin position="40"/>
        <end position="52"/>
    </location>
</feature>
<feature type="compositionally biased region" description="Polar residues" evidence="1">
    <location>
        <begin position="99"/>
        <end position="116"/>
    </location>
</feature>
<evidence type="ECO:0008006" key="4">
    <source>
        <dbReference type="Google" id="ProtNLM"/>
    </source>
</evidence>
<dbReference type="EMBL" id="JBANAX010000322">
    <property type="protein sequence ID" value="KAL1214159.1"/>
    <property type="molecule type" value="Genomic_DNA"/>
</dbReference>
<feature type="compositionally biased region" description="Basic residues" evidence="1">
    <location>
        <begin position="149"/>
        <end position="165"/>
    </location>
</feature>
<proteinExistence type="predicted"/>
<gene>
    <name evidence="2" type="ORF">V5N11_005718</name>
</gene>
<protein>
    <recommendedName>
        <fullName evidence="4">Zinc finger protein</fullName>
    </recommendedName>
</protein>
<evidence type="ECO:0000256" key="1">
    <source>
        <dbReference type="SAM" id="MobiDB-lite"/>
    </source>
</evidence>
<comment type="caution">
    <text evidence="2">The sequence shown here is derived from an EMBL/GenBank/DDBJ whole genome shotgun (WGS) entry which is preliminary data.</text>
</comment>
<evidence type="ECO:0000313" key="3">
    <source>
        <dbReference type="Proteomes" id="UP001558713"/>
    </source>
</evidence>
<evidence type="ECO:0000313" key="2">
    <source>
        <dbReference type="EMBL" id="KAL1214159.1"/>
    </source>
</evidence>
<reference evidence="2 3" key="1">
    <citation type="submission" date="2024-04" db="EMBL/GenBank/DDBJ databases">
        <title>Genome assembly C_amara_ONT_v2.</title>
        <authorList>
            <person name="Yant L."/>
            <person name="Moore C."/>
            <person name="Slenker M."/>
        </authorList>
    </citation>
    <scope>NUCLEOTIDE SEQUENCE [LARGE SCALE GENOMIC DNA]</scope>
    <source>
        <tissue evidence="2">Leaf</tissue>
    </source>
</reference>
<feature type="region of interest" description="Disordered" evidence="1">
    <location>
        <begin position="88"/>
        <end position="165"/>
    </location>
</feature>
<name>A0ABD1B5T7_CARAN</name>
<sequence length="165" mass="17990">MPPVCKHCKEIGHNIKRCKLAHILCVDCKSSAHTTEKCPRKGKGTKKTRTRSKSPAVGQREGKHILIETTQVEQQKLKSNSCIIIGSPLERKQEISQRPLPSSDIQIEQAGNSGHTSDAEADSSDVSSGADIVSEDSYAAKENRFTKVQSKKKRKGKGGKGPKTN</sequence>
<dbReference type="Proteomes" id="UP001558713">
    <property type="component" value="Unassembled WGS sequence"/>
</dbReference>
<dbReference type="AlphaFoldDB" id="A0ABD1B5T7"/>
<feature type="region of interest" description="Disordered" evidence="1">
    <location>
        <begin position="36"/>
        <end position="63"/>
    </location>
</feature>
<accession>A0ABD1B5T7</accession>
<organism evidence="2 3">
    <name type="scientific">Cardamine amara subsp. amara</name>
    <dbReference type="NCBI Taxonomy" id="228776"/>
    <lineage>
        <taxon>Eukaryota</taxon>
        <taxon>Viridiplantae</taxon>
        <taxon>Streptophyta</taxon>
        <taxon>Embryophyta</taxon>
        <taxon>Tracheophyta</taxon>
        <taxon>Spermatophyta</taxon>
        <taxon>Magnoliopsida</taxon>
        <taxon>eudicotyledons</taxon>
        <taxon>Gunneridae</taxon>
        <taxon>Pentapetalae</taxon>
        <taxon>rosids</taxon>
        <taxon>malvids</taxon>
        <taxon>Brassicales</taxon>
        <taxon>Brassicaceae</taxon>
        <taxon>Cardamineae</taxon>
        <taxon>Cardamine</taxon>
    </lineage>
</organism>